<keyword evidence="1" id="KW-0732">Signal</keyword>
<sequence length="414" mass="46136">MAFKPLYALAIVLVNVLTVIVTSSARSTGLVRLTELRDELDRPVYSWMISQDEEERLSALLEADFHDTGVAGTYVTSPPQTCPHCGKETEFIDWVYTALKRGVHSPEFLLESLKAGRTPEGVHHDVYCSGCGHLTHVRDHSGNEGGALHVTHATPYDRSTRTFGKREAEPVAPEAVVVTDEHSDPLEKKAAWCQRCTAGNWLIKREDEDASVKGSSEPLEKKAAWCQRCTAGNWIIKREENDAAPGIEEVLLELEKKAAWCQRCTAGNWLIKREDEVASSKDSSEPLEKKAAWCQRCTAGNWIIKRDEEDAAPVIGEVLPELEKKAAWCQRCTAGNWLIKREDEAASVKGPSEPLETKAAWCQRCTAGNWLIKREEDDAAPAIGEVMPELEKKAAWCQRCTAGNWIIKREVESD</sequence>
<proteinExistence type="predicted"/>
<evidence type="ECO:0000313" key="2">
    <source>
        <dbReference type="EMBL" id="RPD55991.1"/>
    </source>
</evidence>
<gene>
    <name evidence="2" type="ORF">L227DRAFT_603247</name>
</gene>
<dbReference type="AlphaFoldDB" id="A0A5C2RY49"/>
<keyword evidence="3" id="KW-1185">Reference proteome</keyword>
<organism evidence="2 3">
    <name type="scientific">Lentinus tigrinus ALCF2SS1-6</name>
    <dbReference type="NCBI Taxonomy" id="1328759"/>
    <lineage>
        <taxon>Eukaryota</taxon>
        <taxon>Fungi</taxon>
        <taxon>Dikarya</taxon>
        <taxon>Basidiomycota</taxon>
        <taxon>Agaricomycotina</taxon>
        <taxon>Agaricomycetes</taxon>
        <taxon>Polyporales</taxon>
        <taxon>Polyporaceae</taxon>
        <taxon>Lentinus</taxon>
    </lineage>
</organism>
<reference evidence="2" key="1">
    <citation type="journal article" date="2018" name="Genome Biol. Evol.">
        <title>Genomics and development of Lentinus tigrinus, a white-rot wood-decaying mushroom with dimorphic fruiting bodies.</title>
        <authorList>
            <person name="Wu B."/>
            <person name="Xu Z."/>
            <person name="Knudson A."/>
            <person name="Carlson A."/>
            <person name="Chen N."/>
            <person name="Kovaka S."/>
            <person name="LaButti K."/>
            <person name="Lipzen A."/>
            <person name="Pennachio C."/>
            <person name="Riley R."/>
            <person name="Schakwitz W."/>
            <person name="Umezawa K."/>
            <person name="Ohm R.A."/>
            <person name="Grigoriev I.V."/>
            <person name="Nagy L.G."/>
            <person name="Gibbons J."/>
            <person name="Hibbett D."/>
        </authorList>
    </citation>
    <scope>NUCLEOTIDE SEQUENCE [LARGE SCALE GENOMIC DNA]</scope>
    <source>
        <strain evidence="2">ALCF2SS1-6</strain>
    </source>
</reference>
<protein>
    <submittedName>
        <fullName evidence="2">Uncharacterized protein</fullName>
    </submittedName>
</protein>
<dbReference type="Proteomes" id="UP000313359">
    <property type="component" value="Unassembled WGS sequence"/>
</dbReference>
<dbReference type="EMBL" id="ML122291">
    <property type="protein sequence ID" value="RPD55991.1"/>
    <property type="molecule type" value="Genomic_DNA"/>
</dbReference>
<feature type="chain" id="PRO_5022958966" evidence="1">
    <location>
        <begin position="26"/>
        <end position="414"/>
    </location>
</feature>
<evidence type="ECO:0000313" key="3">
    <source>
        <dbReference type="Proteomes" id="UP000313359"/>
    </source>
</evidence>
<accession>A0A5C2RY49</accession>
<evidence type="ECO:0000256" key="1">
    <source>
        <dbReference type="SAM" id="SignalP"/>
    </source>
</evidence>
<dbReference type="OrthoDB" id="2749220at2759"/>
<feature type="signal peptide" evidence="1">
    <location>
        <begin position="1"/>
        <end position="25"/>
    </location>
</feature>
<name>A0A5C2RY49_9APHY</name>